<dbReference type="Proteomes" id="UP000216454">
    <property type="component" value="Unassembled WGS sequence"/>
</dbReference>
<feature type="domain" description="Thioredoxin" evidence="2">
    <location>
        <begin position="43"/>
        <end position="140"/>
    </location>
</feature>
<dbReference type="GO" id="GO:0006950">
    <property type="term" value="P:response to stress"/>
    <property type="evidence" value="ECO:0007669"/>
    <property type="project" value="UniProtKB-ARBA"/>
</dbReference>
<proteinExistence type="predicted"/>
<dbReference type="OrthoDB" id="5181746at2"/>
<dbReference type="Gene3D" id="3.40.30.10">
    <property type="entry name" value="Glutaredoxin"/>
    <property type="match status" value="1"/>
</dbReference>
<dbReference type="RefSeq" id="WP_094691278.1">
    <property type="nucleotide sequence ID" value="NZ_MWWQ01000008.1"/>
</dbReference>
<dbReference type="InterPro" id="IPR011990">
    <property type="entry name" value="TPR-like_helical_dom_sf"/>
</dbReference>
<dbReference type="InterPro" id="IPR036249">
    <property type="entry name" value="Thioredoxin-like_sf"/>
</dbReference>
<dbReference type="SUPFAM" id="SSF52833">
    <property type="entry name" value="Thioredoxin-like"/>
    <property type="match status" value="1"/>
</dbReference>
<accession>A0A261EWS4</accession>
<dbReference type="AlphaFoldDB" id="A0A261EWS4"/>
<feature type="region of interest" description="Disordered" evidence="1">
    <location>
        <begin position="161"/>
        <end position="202"/>
    </location>
</feature>
<dbReference type="Gene3D" id="1.25.40.10">
    <property type="entry name" value="Tetratricopeptide repeat domain"/>
    <property type="match status" value="1"/>
</dbReference>
<evidence type="ECO:0000313" key="4">
    <source>
        <dbReference type="Proteomes" id="UP000216454"/>
    </source>
</evidence>
<evidence type="ECO:0000313" key="3">
    <source>
        <dbReference type="EMBL" id="OZG51293.1"/>
    </source>
</evidence>
<gene>
    <name evidence="3" type="ORF">PSSU_0916</name>
</gene>
<comment type="caution">
    <text evidence="3">The sequence shown here is derived from an EMBL/GenBank/DDBJ whole genome shotgun (WGS) entry which is preliminary data.</text>
</comment>
<dbReference type="Pfam" id="PF00085">
    <property type="entry name" value="Thioredoxin"/>
    <property type="match status" value="1"/>
</dbReference>
<evidence type="ECO:0000256" key="1">
    <source>
        <dbReference type="SAM" id="MobiDB-lite"/>
    </source>
</evidence>
<keyword evidence="4" id="KW-1185">Reference proteome</keyword>
<dbReference type="Pfam" id="PF14561">
    <property type="entry name" value="TPR_20"/>
    <property type="match status" value="1"/>
</dbReference>
<dbReference type="EMBL" id="MWWQ01000008">
    <property type="protein sequence ID" value="OZG51293.1"/>
    <property type="molecule type" value="Genomic_DNA"/>
</dbReference>
<protein>
    <submittedName>
        <fullName evidence="3">Thioredoxin</fullName>
    </submittedName>
</protein>
<reference evidence="3 4" key="1">
    <citation type="journal article" date="2017" name="BMC Genomics">
        <title>Comparative genomic and phylogenomic analyses of the Bifidobacteriaceae family.</title>
        <authorList>
            <person name="Lugli G.A."/>
            <person name="Milani C."/>
            <person name="Turroni F."/>
            <person name="Duranti S."/>
            <person name="Mancabelli L."/>
            <person name="Mangifesta M."/>
            <person name="Ferrario C."/>
            <person name="Modesto M."/>
            <person name="Mattarelli P."/>
            <person name="Jiri K."/>
            <person name="van Sinderen D."/>
            <person name="Ventura M."/>
        </authorList>
    </citation>
    <scope>NUCLEOTIDE SEQUENCE [LARGE SCALE GENOMIC DNA]</scope>
    <source>
        <strain evidence="3 4">DSM 24744</strain>
    </source>
</reference>
<dbReference type="SUPFAM" id="SSF48452">
    <property type="entry name" value="TPR-like"/>
    <property type="match status" value="1"/>
</dbReference>
<dbReference type="InterPro" id="IPR013766">
    <property type="entry name" value="Thioredoxin_domain"/>
</dbReference>
<evidence type="ECO:0000259" key="2">
    <source>
        <dbReference type="Pfam" id="PF00085"/>
    </source>
</evidence>
<sequence length="323" mass="34411">MATPQPNLSAMNLAGAVDLEGLKHKVSAQEGEQGGAPAAGKYVIDVTTASFEAMVRTSATFPILLLLWVKNDDRCFPMARKLADIVNGKDGQLQLARIDVTESPEIAQALRIKGAPALFALINGQPMPILEGVPHDQEMQQIEDAVIPQILQVAKQAGVAGTAPMSGGGDQSADEGASADDAAEQEQVPQAHQQADELAKSGDYSGAAVEYAHLMELDPHDVRAAREHSKCLLLARNGASDVRAVREAAAAKPDDVEAQLDVADVDMIGGQVKDAFDRLLDFLAAHPADKESVRARLLEYFAMCPASDARVAQARRRLATLMY</sequence>
<name>A0A261EWS4_9BIFI</name>
<organism evidence="3 4">
    <name type="scientific">Pseudoscardovia suis</name>
    <dbReference type="NCBI Taxonomy" id="987063"/>
    <lineage>
        <taxon>Bacteria</taxon>
        <taxon>Bacillati</taxon>
        <taxon>Actinomycetota</taxon>
        <taxon>Actinomycetes</taxon>
        <taxon>Bifidobacteriales</taxon>
        <taxon>Bifidobacteriaceae</taxon>
        <taxon>Pseudoscardovia</taxon>
    </lineage>
</organism>